<comment type="caution">
    <text evidence="1">The sequence shown here is derived from an EMBL/GenBank/DDBJ whole genome shotgun (WGS) entry which is preliminary data.</text>
</comment>
<dbReference type="EMBL" id="JACCKD010000001">
    <property type="protein sequence ID" value="MBA0124384.1"/>
    <property type="molecule type" value="Genomic_DNA"/>
</dbReference>
<reference evidence="1 2" key="1">
    <citation type="submission" date="2020-07" db="EMBL/GenBank/DDBJ databases">
        <title>Genome of Haloechinothrix sp.</title>
        <authorList>
            <person name="Tang S.-K."/>
            <person name="Yang L."/>
            <person name="Zhu W.-Y."/>
        </authorList>
    </citation>
    <scope>NUCLEOTIDE SEQUENCE [LARGE SCALE GENOMIC DNA]</scope>
    <source>
        <strain evidence="1 2">YIM 98757</strain>
    </source>
</reference>
<keyword evidence="2" id="KW-1185">Reference proteome</keyword>
<evidence type="ECO:0000313" key="1">
    <source>
        <dbReference type="EMBL" id="MBA0124384.1"/>
    </source>
</evidence>
<dbReference type="Proteomes" id="UP000582974">
    <property type="component" value="Unassembled WGS sequence"/>
</dbReference>
<dbReference type="AlphaFoldDB" id="A0A837ZW98"/>
<protein>
    <submittedName>
        <fullName evidence="1">Uncharacterized protein</fullName>
    </submittedName>
</protein>
<proteinExistence type="predicted"/>
<name>A0A837ZW98_9PSEU</name>
<organism evidence="1 2">
    <name type="scientific">Haloechinothrix aidingensis</name>
    <dbReference type="NCBI Taxonomy" id="2752311"/>
    <lineage>
        <taxon>Bacteria</taxon>
        <taxon>Bacillati</taxon>
        <taxon>Actinomycetota</taxon>
        <taxon>Actinomycetes</taxon>
        <taxon>Pseudonocardiales</taxon>
        <taxon>Pseudonocardiaceae</taxon>
        <taxon>Haloechinothrix</taxon>
    </lineage>
</organism>
<gene>
    <name evidence="1" type="ORF">H0B56_02380</name>
</gene>
<sequence length="179" mass="19696">MSFADVDSAVRLQCFDIDSRGCITVSPVIVEPWFLNSRTFAHRLLLNALTSPHVFLGGDAVTYERHRKRAEHALAVLAVALLGGVNSFTLEEAVAAVTHGPEQASGEDFLGYIGSRHLYTILLRGLSRLARHGILRRPGRTRFELDHAAFEAVIRLLRPARGPGAPAWDNARREGGFTQ</sequence>
<accession>A0A837ZW98</accession>
<evidence type="ECO:0000313" key="2">
    <source>
        <dbReference type="Proteomes" id="UP000582974"/>
    </source>
</evidence>
<dbReference type="RefSeq" id="WP_180891256.1">
    <property type="nucleotide sequence ID" value="NZ_JACCKD010000001.1"/>
</dbReference>